<dbReference type="AlphaFoldDB" id="A0A2N5T0J0"/>
<organism evidence="1 2">
    <name type="scientific">Puccinia coronata f. sp. avenae</name>
    <dbReference type="NCBI Taxonomy" id="200324"/>
    <lineage>
        <taxon>Eukaryota</taxon>
        <taxon>Fungi</taxon>
        <taxon>Dikarya</taxon>
        <taxon>Basidiomycota</taxon>
        <taxon>Pucciniomycotina</taxon>
        <taxon>Pucciniomycetes</taxon>
        <taxon>Pucciniales</taxon>
        <taxon>Pucciniaceae</taxon>
        <taxon>Puccinia</taxon>
    </lineage>
</organism>
<dbReference type="Proteomes" id="UP000235392">
    <property type="component" value="Unassembled WGS sequence"/>
</dbReference>
<sequence length="101" mass="10726">MILAAKLASTRSNPSQPSLALLWTAPDVATLNGEELDSAIQTFVSGSEDALNHIFDQLGTGKADVTAQPSDTDTTFNNHCIPGAWQQLPPPTQHIYPSIPA</sequence>
<name>A0A2N5T0J0_9BASI</name>
<reference evidence="1 2" key="1">
    <citation type="submission" date="2017-11" db="EMBL/GenBank/DDBJ databases">
        <title>De novo assembly and phasing of dikaryotic genomes from two isolates of Puccinia coronata f. sp. avenae, the causal agent of oat crown rust.</title>
        <authorList>
            <person name="Miller M.E."/>
            <person name="Zhang Y."/>
            <person name="Omidvar V."/>
            <person name="Sperschneider J."/>
            <person name="Schwessinger B."/>
            <person name="Raley C."/>
            <person name="Palmer J.M."/>
            <person name="Garnica D."/>
            <person name="Upadhyaya N."/>
            <person name="Rathjen J."/>
            <person name="Taylor J.M."/>
            <person name="Park R.F."/>
            <person name="Dodds P.N."/>
            <person name="Hirsch C.D."/>
            <person name="Kianian S.F."/>
            <person name="Figueroa M."/>
        </authorList>
    </citation>
    <scope>NUCLEOTIDE SEQUENCE [LARGE SCALE GENOMIC DNA]</scope>
    <source>
        <strain evidence="1">12SD80</strain>
    </source>
</reference>
<dbReference type="EMBL" id="PGCI01000722">
    <property type="protein sequence ID" value="PLW18999.1"/>
    <property type="molecule type" value="Genomic_DNA"/>
</dbReference>
<proteinExistence type="predicted"/>
<evidence type="ECO:0000313" key="1">
    <source>
        <dbReference type="EMBL" id="PLW18999.1"/>
    </source>
</evidence>
<protein>
    <submittedName>
        <fullName evidence="1">Uncharacterized protein</fullName>
    </submittedName>
</protein>
<comment type="caution">
    <text evidence="1">The sequence shown here is derived from an EMBL/GenBank/DDBJ whole genome shotgun (WGS) entry which is preliminary data.</text>
</comment>
<evidence type="ECO:0000313" key="2">
    <source>
        <dbReference type="Proteomes" id="UP000235392"/>
    </source>
</evidence>
<gene>
    <name evidence="1" type="ORF">PCASD_20117</name>
</gene>
<accession>A0A2N5T0J0</accession>